<dbReference type="CDD" id="cd02223">
    <property type="entry name" value="cupin_Bh2720-like"/>
    <property type="match status" value="1"/>
</dbReference>
<reference evidence="1" key="1">
    <citation type="submission" date="2024-06" db="EMBL/GenBank/DDBJ databases">
        <title>Lacrimispora cavernae sp. nov., a novel anaerobe isolated from bat guano pile inside a cave.</title>
        <authorList>
            <person name="Miller S.L."/>
            <person name="Lu N."/>
            <person name="King J."/>
            <person name="Sankaranarayanan K."/>
            <person name="Lawson P.A."/>
        </authorList>
    </citation>
    <scope>NUCLEOTIDE SEQUENCE</scope>
    <source>
        <strain evidence="1">BS-2</strain>
    </source>
</reference>
<dbReference type="InterPro" id="IPR011051">
    <property type="entry name" value="RmlC_Cupin_sf"/>
</dbReference>
<dbReference type="Gene3D" id="2.60.120.10">
    <property type="entry name" value="Jelly Rolls"/>
    <property type="match status" value="1"/>
</dbReference>
<accession>A0AAU7PK57</accession>
<dbReference type="InterPro" id="IPR014710">
    <property type="entry name" value="RmlC-like_jellyroll"/>
</dbReference>
<sequence>MMSYSCYVSHSNCVSDNAYLTWDINDYGPAPLVLNIVHDTLRNPTFLTTRWTGDHMQLALMSIPVNGETGLGNNPELDQFIRIESGEGLLLMGDSPYNLTFQEPVNDKCAIIIPANTWYNLKNTGEDALKLFTIYSPVVQPSGTVHWRMNDLKKGE</sequence>
<gene>
    <name evidence="1" type="ORF">ABFV83_12645</name>
</gene>
<proteinExistence type="predicted"/>
<dbReference type="EMBL" id="CP157940">
    <property type="protein sequence ID" value="XBS52688.1"/>
    <property type="molecule type" value="Genomic_DNA"/>
</dbReference>
<dbReference type="PANTHER" id="PTHR43346:SF1">
    <property type="entry name" value="QUERCETIN 2,3-DIOXYGENASE-RELATED"/>
    <property type="match status" value="1"/>
</dbReference>
<organism evidence="1">
    <name type="scientific">Lacrimispora sp. BS-2</name>
    <dbReference type="NCBI Taxonomy" id="3151850"/>
    <lineage>
        <taxon>Bacteria</taxon>
        <taxon>Bacillati</taxon>
        <taxon>Bacillota</taxon>
        <taxon>Clostridia</taxon>
        <taxon>Lachnospirales</taxon>
        <taxon>Lachnospiraceae</taxon>
        <taxon>Lacrimispora</taxon>
    </lineage>
</organism>
<name>A0AAU7PK57_9FIRM</name>
<evidence type="ECO:0000313" key="1">
    <source>
        <dbReference type="EMBL" id="XBS52688.1"/>
    </source>
</evidence>
<dbReference type="RefSeq" id="WP_349944306.1">
    <property type="nucleotide sequence ID" value="NZ_CP157940.1"/>
</dbReference>
<dbReference type="PANTHER" id="PTHR43346">
    <property type="entry name" value="LIGAND BINDING DOMAIN PROTEIN, PUTATIVE (AFU_ORTHOLOGUE AFUA_6G14370)-RELATED"/>
    <property type="match status" value="1"/>
</dbReference>
<dbReference type="InterPro" id="IPR052538">
    <property type="entry name" value="Flavonoid_dioxygenase-like"/>
</dbReference>
<dbReference type="SUPFAM" id="SSF51182">
    <property type="entry name" value="RmlC-like cupins"/>
    <property type="match status" value="1"/>
</dbReference>
<protein>
    <submittedName>
        <fullName evidence="1">Cupin domain-containing protein</fullName>
    </submittedName>
</protein>
<dbReference type="AlphaFoldDB" id="A0AAU7PK57"/>